<protein>
    <submittedName>
        <fullName evidence="1">Uncharacterized protein</fullName>
    </submittedName>
</protein>
<dbReference type="Proteomes" id="UP000503129">
    <property type="component" value="Chromosome"/>
</dbReference>
<dbReference type="KEGG" id="bsen:DP114_21575"/>
<dbReference type="RefSeq" id="WP_169264347.1">
    <property type="nucleotide sequence ID" value="NZ_CAWOXK010000001.1"/>
</dbReference>
<accession>A0A856MMI7</accession>
<dbReference type="AlphaFoldDB" id="A0A856MMI7"/>
<gene>
    <name evidence="1" type="ORF">DP114_21575</name>
</gene>
<proteinExistence type="predicted"/>
<reference evidence="1 2" key="1">
    <citation type="submission" date="2018-06" db="EMBL/GenBank/DDBJ databases">
        <title>Comparative genomics of Brasilonema spp. strains.</title>
        <authorList>
            <person name="Alvarenga D.O."/>
            <person name="Fiore M.F."/>
            <person name="Varani A.M."/>
        </authorList>
    </citation>
    <scope>NUCLEOTIDE SEQUENCE [LARGE SCALE GENOMIC DNA]</scope>
    <source>
        <strain evidence="1 2">CENA114</strain>
    </source>
</reference>
<organism evidence="1 2">
    <name type="scientific">Brasilonema sennae CENA114</name>
    <dbReference type="NCBI Taxonomy" id="415709"/>
    <lineage>
        <taxon>Bacteria</taxon>
        <taxon>Bacillati</taxon>
        <taxon>Cyanobacteriota</taxon>
        <taxon>Cyanophyceae</taxon>
        <taxon>Nostocales</taxon>
        <taxon>Scytonemataceae</taxon>
        <taxon>Brasilonema</taxon>
        <taxon>Bromeliae group (in: Brasilonema)</taxon>
    </lineage>
</organism>
<evidence type="ECO:0000313" key="2">
    <source>
        <dbReference type="Proteomes" id="UP000503129"/>
    </source>
</evidence>
<dbReference type="EMBL" id="CP030118">
    <property type="protein sequence ID" value="QDL10136.1"/>
    <property type="molecule type" value="Genomic_DNA"/>
</dbReference>
<name>A0A856MMI7_9CYAN</name>
<evidence type="ECO:0000313" key="1">
    <source>
        <dbReference type="EMBL" id="QDL10136.1"/>
    </source>
</evidence>
<keyword evidence="2" id="KW-1185">Reference proteome</keyword>
<sequence>MKKAFSFYGIILGSVLLSMVLSFTSGKILAQTENSEVSGGKAVIENSASTNTCPYTISVLPGGAATYTVCNKTGKGEVSSGLSKRFFEDIKTAQPLENVPFTPCVKSASFGTTTKVKYKEQTSPDISCPSFDSRVTDLYEDTIKIQQQLGFSTKRISTST</sequence>